<dbReference type="AlphaFoldDB" id="A0A251N5M4"/>
<dbReference type="eggNOG" id="KOG1603">
    <property type="taxonomic scope" value="Eukaryota"/>
</dbReference>
<evidence type="ECO:0000259" key="2">
    <source>
        <dbReference type="PROSITE" id="PS50846"/>
    </source>
</evidence>
<dbReference type="Gramene" id="ONH94648">
    <property type="protein sequence ID" value="ONH94648"/>
    <property type="gene ID" value="PRUPE_7G025000"/>
</dbReference>
<proteinExistence type="predicted"/>
<evidence type="ECO:0000313" key="4">
    <source>
        <dbReference type="Proteomes" id="UP000006882"/>
    </source>
</evidence>
<dbReference type="Proteomes" id="UP000006882">
    <property type="component" value="Chromosome G7"/>
</dbReference>
<dbReference type="PANTHER" id="PTHR22814:SF306">
    <property type="entry name" value="HEAVY METAL-ASSOCIATED ISOPRENYLATED PLANT PROTEIN 45"/>
    <property type="match status" value="1"/>
</dbReference>
<keyword evidence="4" id="KW-1185">Reference proteome</keyword>
<evidence type="ECO:0000313" key="3">
    <source>
        <dbReference type="EMBL" id="ONH94648.1"/>
    </source>
</evidence>
<organism evidence="3 4">
    <name type="scientific">Prunus persica</name>
    <name type="common">Peach</name>
    <name type="synonym">Amygdalus persica</name>
    <dbReference type="NCBI Taxonomy" id="3760"/>
    <lineage>
        <taxon>Eukaryota</taxon>
        <taxon>Viridiplantae</taxon>
        <taxon>Streptophyta</taxon>
        <taxon>Embryophyta</taxon>
        <taxon>Tracheophyta</taxon>
        <taxon>Spermatophyta</taxon>
        <taxon>Magnoliopsida</taxon>
        <taxon>eudicotyledons</taxon>
        <taxon>Gunneridae</taxon>
        <taxon>Pentapetalae</taxon>
        <taxon>rosids</taxon>
        <taxon>fabids</taxon>
        <taxon>Rosales</taxon>
        <taxon>Rosaceae</taxon>
        <taxon>Amygdaloideae</taxon>
        <taxon>Amygdaleae</taxon>
        <taxon>Prunus</taxon>
    </lineage>
</organism>
<dbReference type="InterPro" id="IPR006121">
    <property type="entry name" value="HMA_dom"/>
</dbReference>
<evidence type="ECO:0000256" key="1">
    <source>
        <dbReference type="ARBA" id="ARBA00022723"/>
    </source>
</evidence>
<dbReference type="PANTHER" id="PTHR22814">
    <property type="entry name" value="COPPER TRANSPORT PROTEIN ATOX1-RELATED"/>
    <property type="match status" value="1"/>
</dbReference>
<dbReference type="Pfam" id="PF00403">
    <property type="entry name" value="HMA"/>
    <property type="match status" value="1"/>
</dbReference>
<dbReference type="GO" id="GO:0046872">
    <property type="term" value="F:metal ion binding"/>
    <property type="evidence" value="ECO:0007669"/>
    <property type="project" value="UniProtKB-KW"/>
</dbReference>
<keyword evidence="1" id="KW-0479">Metal-binding</keyword>
<dbReference type="PROSITE" id="PS50846">
    <property type="entry name" value="HMA_2"/>
    <property type="match status" value="1"/>
</dbReference>
<dbReference type="InterPro" id="IPR036163">
    <property type="entry name" value="HMA_dom_sf"/>
</dbReference>
<accession>A0A251N5M4</accession>
<protein>
    <recommendedName>
        <fullName evidence="2">HMA domain-containing protein</fullName>
    </recommendedName>
</protein>
<reference evidence="3 4" key="1">
    <citation type="journal article" date="2013" name="Nat. Genet.">
        <title>The high-quality draft genome of peach (Prunus persica) identifies unique patterns of genetic diversity, domestication and genome evolution.</title>
        <authorList>
            <consortium name="International Peach Genome Initiative"/>
            <person name="Verde I."/>
            <person name="Abbott A.G."/>
            <person name="Scalabrin S."/>
            <person name="Jung S."/>
            <person name="Shu S."/>
            <person name="Marroni F."/>
            <person name="Zhebentyayeva T."/>
            <person name="Dettori M.T."/>
            <person name="Grimwood J."/>
            <person name="Cattonaro F."/>
            <person name="Zuccolo A."/>
            <person name="Rossini L."/>
            <person name="Jenkins J."/>
            <person name="Vendramin E."/>
            <person name="Meisel L.A."/>
            <person name="Decroocq V."/>
            <person name="Sosinski B."/>
            <person name="Prochnik S."/>
            <person name="Mitros T."/>
            <person name="Policriti A."/>
            <person name="Cipriani G."/>
            <person name="Dondini L."/>
            <person name="Ficklin S."/>
            <person name="Goodstein D.M."/>
            <person name="Xuan P."/>
            <person name="Del Fabbro C."/>
            <person name="Aramini V."/>
            <person name="Copetti D."/>
            <person name="Gonzalez S."/>
            <person name="Horner D.S."/>
            <person name="Falchi R."/>
            <person name="Lucas S."/>
            <person name="Mica E."/>
            <person name="Maldonado J."/>
            <person name="Lazzari B."/>
            <person name="Bielenberg D."/>
            <person name="Pirona R."/>
            <person name="Miculan M."/>
            <person name="Barakat A."/>
            <person name="Testolin R."/>
            <person name="Stella A."/>
            <person name="Tartarini S."/>
            <person name="Tonutti P."/>
            <person name="Arus P."/>
            <person name="Orellana A."/>
            <person name="Wells C."/>
            <person name="Main D."/>
            <person name="Vizzotto G."/>
            <person name="Silva H."/>
            <person name="Salamini F."/>
            <person name="Schmutz J."/>
            <person name="Morgante M."/>
            <person name="Rokhsar D.S."/>
        </authorList>
    </citation>
    <scope>NUCLEOTIDE SEQUENCE [LARGE SCALE GENOMIC DNA]</scope>
    <source>
        <strain evidence="4">cv. Nemared</strain>
    </source>
</reference>
<dbReference type="EMBL" id="CM007657">
    <property type="protein sequence ID" value="ONH94648.1"/>
    <property type="molecule type" value="Genomic_DNA"/>
</dbReference>
<gene>
    <name evidence="3" type="ORF">PRUPE_7G025000</name>
</gene>
<sequence length="175" mass="20400">MRGKDLSKGRLIKSNNRLCIYLKPSIMFRWRNGKSTQLSNAMSIVELLVHMDCEGCEKRIRRAISKIEGVDSLEIDMDKQKVTVTGYVDQRKVLKVVRRTGRKAEFWPFPYDTEYYPYASQYLDESTYSSSYNYYMHGSNESVHGYFPDPLYSTVADQTVHLFSDDNVHAYCTLM</sequence>
<name>A0A251N5M4_PRUPE</name>
<dbReference type="SUPFAM" id="SSF55008">
    <property type="entry name" value="HMA, heavy metal-associated domain"/>
    <property type="match status" value="1"/>
</dbReference>
<dbReference type="CDD" id="cd00371">
    <property type="entry name" value="HMA"/>
    <property type="match status" value="1"/>
</dbReference>
<dbReference type="Gene3D" id="3.30.70.100">
    <property type="match status" value="1"/>
</dbReference>
<feature type="domain" description="HMA" evidence="2">
    <location>
        <begin position="42"/>
        <end position="105"/>
    </location>
</feature>